<dbReference type="AlphaFoldDB" id="A0A7X1KRI6"/>
<dbReference type="RefSeq" id="WP_185680682.1">
    <property type="nucleotide sequence ID" value="NZ_JACLAX010000031.1"/>
</dbReference>
<dbReference type="InterPro" id="IPR019027">
    <property type="entry name" value="Pilus_biogenesis_CpaD-related"/>
</dbReference>
<evidence type="ECO:0000256" key="1">
    <source>
        <dbReference type="SAM" id="SignalP"/>
    </source>
</evidence>
<reference evidence="2 3" key="1">
    <citation type="submission" date="2020-08" db="EMBL/GenBank/DDBJ databases">
        <title>The genome sequence of type strain Novosphingobium piscinae KCTC 42194.</title>
        <authorList>
            <person name="Liu Y."/>
        </authorList>
    </citation>
    <scope>NUCLEOTIDE SEQUENCE [LARGE SCALE GENOMIC DNA]</scope>
    <source>
        <strain evidence="2 3">KCTC 42194</strain>
    </source>
</reference>
<keyword evidence="3" id="KW-1185">Reference proteome</keyword>
<comment type="caution">
    <text evidence="2">The sequence shown here is derived from an EMBL/GenBank/DDBJ whole genome shotgun (WGS) entry which is preliminary data.</text>
</comment>
<evidence type="ECO:0000313" key="3">
    <source>
        <dbReference type="Proteomes" id="UP000551327"/>
    </source>
</evidence>
<proteinExistence type="predicted"/>
<feature type="signal peptide" evidence="1">
    <location>
        <begin position="1"/>
        <end position="18"/>
    </location>
</feature>
<dbReference type="PROSITE" id="PS51257">
    <property type="entry name" value="PROKAR_LIPOPROTEIN"/>
    <property type="match status" value="1"/>
</dbReference>
<dbReference type="Pfam" id="PF09476">
    <property type="entry name" value="Pilus_CpaD"/>
    <property type="match status" value="1"/>
</dbReference>
<keyword evidence="1" id="KW-0732">Signal</keyword>
<name>A0A7X1KRI6_9SPHN</name>
<feature type="chain" id="PRO_5031217397" evidence="1">
    <location>
        <begin position="19"/>
        <end position="209"/>
    </location>
</feature>
<accession>A0A7X1KRI6</accession>
<dbReference type="Proteomes" id="UP000551327">
    <property type="component" value="Unassembled WGS sequence"/>
</dbReference>
<dbReference type="EMBL" id="JACLAX010000031">
    <property type="protein sequence ID" value="MBC2670826.1"/>
    <property type="molecule type" value="Genomic_DNA"/>
</dbReference>
<evidence type="ECO:0000313" key="2">
    <source>
        <dbReference type="EMBL" id="MBC2670826.1"/>
    </source>
</evidence>
<gene>
    <name evidence="2" type="ORF">H7F53_16860</name>
</gene>
<protein>
    <submittedName>
        <fullName evidence="2">CpaD family pilus assembly protein</fullName>
    </submittedName>
</protein>
<organism evidence="2 3">
    <name type="scientific">Novosphingobium piscinae</name>
    <dbReference type="NCBI Taxonomy" id="1507448"/>
    <lineage>
        <taxon>Bacteria</taxon>
        <taxon>Pseudomonadati</taxon>
        <taxon>Pseudomonadota</taxon>
        <taxon>Alphaproteobacteria</taxon>
        <taxon>Sphingomonadales</taxon>
        <taxon>Sphingomonadaceae</taxon>
        <taxon>Novosphingobium</taxon>
    </lineage>
</organism>
<sequence length="209" mass="21846">MRTPNITPLALALSLALAGCGGMPTNRSLESINQPVVEKTNFVLDLNTGPGGLSLPEQRRLSGWFDTMDLKYGDKIYIDDPLASAGTRAAVEAVAARYGLLLNDGAPVTQGYVNAGTARVVVVRATASVPNCPKWTGDSDANFHNATSPNYGCAVNSNLAAMVADPEHLVKGVKGSGETTIVSATKAIDVFRDRPAKAGEVNQTSSKSN</sequence>